<dbReference type="Proteomes" id="UP000799118">
    <property type="component" value="Unassembled WGS sequence"/>
</dbReference>
<proteinExistence type="predicted"/>
<keyword evidence="2" id="KW-1185">Reference proteome</keyword>
<protein>
    <submittedName>
        <fullName evidence="1">Uncharacterized protein</fullName>
    </submittedName>
</protein>
<gene>
    <name evidence="1" type="ORF">BT96DRAFT_231375</name>
</gene>
<accession>A0A6A4H4Q3</accession>
<dbReference type="OrthoDB" id="2753408at2759"/>
<sequence length="311" mass="35436">MISNFPATRLIKLQMVDDGDDEVEDDLPELPYVEQRIAFLRRNPPRAPSSEAAVENFRVAQEKKERFVYCGRPVTADKPLPATLMDPILCEFQYNLHNSVPETQDILIFRELRAFLTRVFKVEDERKAELIRILRQLVPLKALSCGDIGPHRTDGDLRASVEPVDGQDSEFMKRLHQFLYYAEEVKNESGTGGKEALVEAFHYWLEQIRLCLETIPKEHQTEINFPAILLTLIGPQLAVSAAAFAGSPNVETLVSIPLNIHSTNTETIAAGQRLVYSLRIALSKLFDYYSNQLFKTSRSNVDFPFRNLLRN</sequence>
<dbReference type="AlphaFoldDB" id="A0A6A4H4Q3"/>
<organism evidence="1 2">
    <name type="scientific">Gymnopus androsaceus JB14</name>
    <dbReference type="NCBI Taxonomy" id="1447944"/>
    <lineage>
        <taxon>Eukaryota</taxon>
        <taxon>Fungi</taxon>
        <taxon>Dikarya</taxon>
        <taxon>Basidiomycota</taxon>
        <taxon>Agaricomycotina</taxon>
        <taxon>Agaricomycetes</taxon>
        <taxon>Agaricomycetidae</taxon>
        <taxon>Agaricales</taxon>
        <taxon>Marasmiineae</taxon>
        <taxon>Omphalotaceae</taxon>
        <taxon>Gymnopus</taxon>
    </lineage>
</organism>
<name>A0A6A4H4Q3_9AGAR</name>
<dbReference type="EMBL" id="ML769579">
    <property type="protein sequence ID" value="KAE9393179.1"/>
    <property type="molecule type" value="Genomic_DNA"/>
</dbReference>
<reference evidence="1" key="1">
    <citation type="journal article" date="2019" name="Environ. Microbiol.">
        <title>Fungal ecological strategies reflected in gene transcription - a case study of two litter decomposers.</title>
        <authorList>
            <person name="Barbi F."/>
            <person name="Kohler A."/>
            <person name="Barry K."/>
            <person name="Baskaran P."/>
            <person name="Daum C."/>
            <person name="Fauchery L."/>
            <person name="Ihrmark K."/>
            <person name="Kuo A."/>
            <person name="LaButti K."/>
            <person name="Lipzen A."/>
            <person name="Morin E."/>
            <person name="Grigoriev I.V."/>
            <person name="Henrissat B."/>
            <person name="Lindahl B."/>
            <person name="Martin F."/>
        </authorList>
    </citation>
    <scope>NUCLEOTIDE SEQUENCE</scope>
    <source>
        <strain evidence="1">JB14</strain>
    </source>
</reference>
<evidence type="ECO:0000313" key="2">
    <source>
        <dbReference type="Proteomes" id="UP000799118"/>
    </source>
</evidence>
<evidence type="ECO:0000313" key="1">
    <source>
        <dbReference type="EMBL" id="KAE9393179.1"/>
    </source>
</evidence>